<reference evidence="1 2" key="1">
    <citation type="journal article" date="2013" name="PLoS Genet.">
        <title>Comparative genome structure, secondary metabolite, and effector coding capacity across Cochliobolus pathogens.</title>
        <authorList>
            <person name="Condon B.J."/>
            <person name="Leng Y."/>
            <person name="Wu D."/>
            <person name="Bushley K.E."/>
            <person name="Ohm R.A."/>
            <person name="Otillar R."/>
            <person name="Martin J."/>
            <person name="Schackwitz W."/>
            <person name="Grimwood J."/>
            <person name="MohdZainudin N."/>
            <person name="Xue C."/>
            <person name="Wang R."/>
            <person name="Manning V.A."/>
            <person name="Dhillon B."/>
            <person name="Tu Z.J."/>
            <person name="Steffenson B.J."/>
            <person name="Salamov A."/>
            <person name="Sun H."/>
            <person name="Lowry S."/>
            <person name="LaButti K."/>
            <person name="Han J."/>
            <person name="Copeland A."/>
            <person name="Lindquist E."/>
            <person name="Barry K."/>
            <person name="Schmutz J."/>
            <person name="Baker S.E."/>
            <person name="Ciuffetti L.M."/>
            <person name="Grigoriev I.V."/>
            <person name="Zhong S."/>
            <person name="Turgeon B.G."/>
        </authorList>
    </citation>
    <scope>NUCLEOTIDE SEQUENCE [LARGE SCALE GENOMIC DNA]</scope>
    <source>
        <strain evidence="1 2">26-R-13</strain>
    </source>
</reference>
<keyword evidence="2" id="KW-1185">Reference proteome</keyword>
<dbReference type="EMBL" id="KI965336">
    <property type="protein sequence ID" value="EUC26604.1"/>
    <property type="molecule type" value="Genomic_DNA"/>
</dbReference>
<dbReference type="GeneID" id="19143384"/>
<evidence type="ECO:0000313" key="1">
    <source>
        <dbReference type="EMBL" id="EUC26604.1"/>
    </source>
</evidence>
<organism evidence="1 2">
    <name type="scientific">Cochliobolus carbonum (strain 26-R-13)</name>
    <name type="common">Maize leaf spot fungus</name>
    <name type="synonym">Bipolaris zeicola</name>
    <dbReference type="NCBI Taxonomy" id="930089"/>
    <lineage>
        <taxon>Eukaryota</taxon>
        <taxon>Fungi</taxon>
        <taxon>Dikarya</taxon>
        <taxon>Ascomycota</taxon>
        <taxon>Pezizomycotina</taxon>
        <taxon>Dothideomycetes</taxon>
        <taxon>Pleosporomycetidae</taxon>
        <taxon>Pleosporales</taxon>
        <taxon>Pleosporineae</taxon>
        <taxon>Pleosporaceae</taxon>
        <taxon>Bipolaris</taxon>
    </lineage>
</organism>
<sequence length="53" mass="5917">MSDLFSTLAIQSQLSYSGTRRRGDIELGKDCGPNFISKPEIRAKRSKDLEGEN</sequence>
<evidence type="ECO:0000313" key="2">
    <source>
        <dbReference type="Proteomes" id="UP000053841"/>
    </source>
</evidence>
<dbReference type="AlphaFoldDB" id="W6XUZ9"/>
<proteinExistence type="predicted"/>
<name>W6XUZ9_COCC2</name>
<dbReference type="KEGG" id="bze:COCCADRAFT_10635"/>
<dbReference type="HOGENOM" id="CLU_3068327_0_0_1"/>
<accession>W6XUZ9</accession>
<dbReference type="RefSeq" id="XP_007719091.1">
    <property type="nucleotide sequence ID" value="XM_007720901.1"/>
</dbReference>
<gene>
    <name evidence="1" type="ORF">COCCADRAFT_10635</name>
</gene>
<protein>
    <submittedName>
        <fullName evidence="1">Uncharacterized protein</fullName>
    </submittedName>
</protein>
<dbReference type="Proteomes" id="UP000053841">
    <property type="component" value="Unassembled WGS sequence"/>
</dbReference>